<dbReference type="InterPro" id="IPR037185">
    <property type="entry name" value="EmrE-like"/>
</dbReference>
<feature type="transmembrane region" description="Helical" evidence="1">
    <location>
        <begin position="244"/>
        <end position="265"/>
    </location>
</feature>
<feature type="transmembrane region" description="Helical" evidence="1">
    <location>
        <begin position="181"/>
        <end position="201"/>
    </location>
</feature>
<feature type="transmembrane region" description="Helical" evidence="1">
    <location>
        <begin position="213"/>
        <end position="232"/>
    </location>
</feature>
<proteinExistence type="predicted"/>
<feature type="transmembrane region" description="Helical" evidence="1">
    <location>
        <begin position="148"/>
        <end position="169"/>
    </location>
</feature>
<dbReference type="Proteomes" id="UP000478505">
    <property type="component" value="Unassembled WGS sequence"/>
</dbReference>
<feature type="transmembrane region" description="Helical" evidence="1">
    <location>
        <begin position="6"/>
        <end position="22"/>
    </location>
</feature>
<reference evidence="3 4" key="1">
    <citation type="submission" date="2020-02" db="EMBL/GenBank/DDBJ databases">
        <title>Flavobacteriaceae Psychroflexus bacterium YR1-1, complete genome.</title>
        <authorList>
            <person name="Li Y."/>
            <person name="Wu S."/>
        </authorList>
    </citation>
    <scope>NUCLEOTIDE SEQUENCE [LARGE SCALE GENOMIC DNA]</scope>
    <source>
        <strain evidence="3 4">YR1-1</strain>
    </source>
</reference>
<dbReference type="SUPFAM" id="SSF103481">
    <property type="entry name" value="Multidrug resistance efflux transporter EmrE"/>
    <property type="match status" value="2"/>
</dbReference>
<dbReference type="RefSeq" id="WP_164003826.1">
    <property type="nucleotide sequence ID" value="NZ_JAAIKD010000002.1"/>
</dbReference>
<evidence type="ECO:0000259" key="2">
    <source>
        <dbReference type="Pfam" id="PF00892"/>
    </source>
</evidence>
<feature type="transmembrane region" description="Helical" evidence="1">
    <location>
        <begin position="63"/>
        <end position="83"/>
    </location>
</feature>
<accession>A0A6B3QZC5</accession>
<gene>
    <name evidence="3" type="ORF">G3567_02860</name>
</gene>
<keyword evidence="1" id="KW-0812">Transmembrane</keyword>
<evidence type="ECO:0000313" key="4">
    <source>
        <dbReference type="Proteomes" id="UP000478505"/>
    </source>
</evidence>
<evidence type="ECO:0000313" key="3">
    <source>
        <dbReference type="EMBL" id="NEV93088.1"/>
    </source>
</evidence>
<keyword evidence="1" id="KW-1133">Transmembrane helix</keyword>
<dbReference type="Pfam" id="PF00892">
    <property type="entry name" value="EamA"/>
    <property type="match status" value="1"/>
</dbReference>
<dbReference type="InterPro" id="IPR000620">
    <property type="entry name" value="EamA_dom"/>
</dbReference>
<keyword evidence="4" id="KW-1185">Reference proteome</keyword>
<comment type="caution">
    <text evidence="3">The sequence shown here is derived from an EMBL/GenBank/DDBJ whole genome shotgun (WGS) entry which is preliminary data.</text>
</comment>
<feature type="transmembrane region" description="Helical" evidence="1">
    <location>
        <begin position="29"/>
        <end position="51"/>
    </location>
</feature>
<dbReference type="Gene3D" id="1.10.3730.20">
    <property type="match status" value="1"/>
</dbReference>
<dbReference type="GO" id="GO:0016020">
    <property type="term" value="C:membrane"/>
    <property type="evidence" value="ECO:0007669"/>
    <property type="project" value="InterPro"/>
</dbReference>
<feature type="transmembrane region" description="Helical" evidence="1">
    <location>
        <begin position="274"/>
        <end position="290"/>
    </location>
</feature>
<dbReference type="AlphaFoldDB" id="A0A6B3QZC5"/>
<evidence type="ECO:0000256" key="1">
    <source>
        <dbReference type="SAM" id="Phobius"/>
    </source>
</evidence>
<protein>
    <submittedName>
        <fullName evidence="3">EamA family transporter</fullName>
    </submittedName>
</protein>
<feature type="domain" description="EamA" evidence="2">
    <location>
        <begin position="2"/>
        <end position="135"/>
    </location>
</feature>
<sequence>MIALILSILSSSAIYIVFKLFGKYNITTLNALIVNYLIAFVLGIILQGNFSVEGILSVTTKDWFYGSVILGAMFILVFSLMVITTQKGGMSVVSVASKMSVAIPVVFVILYYNESLGILKIIGILMALVSVYLVSVRKKEGLSIDMKYFIFPLLVFLGSGIIESSIKFLENTYVPENEVSLFSASTFFFAFVTGLIFYGVRRLRGKSNFKFKDAAGGILLGIPNYFSIYFFILALRMEGFDSSSIFIVNNVSIVLLSTILGILFFRENVIPKNWLGIGIAVLSIILITYTQ</sequence>
<feature type="transmembrane region" description="Helical" evidence="1">
    <location>
        <begin position="118"/>
        <end position="136"/>
    </location>
</feature>
<organism evidence="3 4">
    <name type="scientific">Psychroflexus aurantiacus</name>
    <dbReference type="NCBI Taxonomy" id="2709310"/>
    <lineage>
        <taxon>Bacteria</taxon>
        <taxon>Pseudomonadati</taxon>
        <taxon>Bacteroidota</taxon>
        <taxon>Flavobacteriia</taxon>
        <taxon>Flavobacteriales</taxon>
        <taxon>Flavobacteriaceae</taxon>
        <taxon>Psychroflexus</taxon>
    </lineage>
</organism>
<name>A0A6B3QZC5_9FLAO</name>
<dbReference type="EMBL" id="JAAIKD010000002">
    <property type="protein sequence ID" value="NEV93088.1"/>
    <property type="molecule type" value="Genomic_DNA"/>
</dbReference>
<keyword evidence="1" id="KW-0472">Membrane</keyword>
<feature type="transmembrane region" description="Helical" evidence="1">
    <location>
        <begin position="95"/>
        <end position="112"/>
    </location>
</feature>